<dbReference type="AlphaFoldDB" id="A0A2Y9P006"/>
<dbReference type="KEGG" id="dle:111179380"/>
<name>A0A2Y9P006_DELLE</name>
<dbReference type="InterPro" id="IPR035892">
    <property type="entry name" value="C2_domain_sf"/>
</dbReference>
<dbReference type="Proteomes" id="UP000248483">
    <property type="component" value="Unplaced"/>
</dbReference>
<dbReference type="SUPFAM" id="SSF49562">
    <property type="entry name" value="C2 domain (Calcium/lipid-binding domain, CaLB)"/>
    <property type="match status" value="1"/>
</dbReference>
<dbReference type="Gene3D" id="2.60.40.150">
    <property type="entry name" value="C2 domain"/>
    <property type="match status" value="1"/>
</dbReference>
<dbReference type="InterPro" id="IPR000008">
    <property type="entry name" value="C2_dom"/>
</dbReference>
<feature type="region of interest" description="Disordered" evidence="1">
    <location>
        <begin position="184"/>
        <end position="207"/>
    </location>
</feature>
<dbReference type="Pfam" id="PF00168">
    <property type="entry name" value="C2"/>
    <property type="match status" value="1"/>
</dbReference>
<dbReference type="GO" id="GO:0005886">
    <property type="term" value="C:plasma membrane"/>
    <property type="evidence" value="ECO:0007669"/>
    <property type="project" value="TreeGrafter"/>
</dbReference>
<feature type="domain" description="C2" evidence="2">
    <location>
        <begin position="25"/>
        <end position="150"/>
    </location>
</feature>
<dbReference type="RefSeq" id="XP_022438591.1">
    <property type="nucleotide sequence ID" value="XM_022582883.1"/>
</dbReference>
<evidence type="ECO:0000256" key="1">
    <source>
        <dbReference type="SAM" id="MobiDB-lite"/>
    </source>
</evidence>
<reference evidence="4" key="1">
    <citation type="submission" date="2025-08" db="UniProtKB">
        <authorList>
            <consortium name="RefSeq"/>
        </authorList>
    </citation>
    <scope>IDENTIFICATION</scope>
    <source>
        <tissue evidence="4">Blood</tissue>
    </source>
</reference>
<dbReference type="GO" id="GO:0005544">
    <property type="term" value="F:calcium-dependent phospholipid binding"/>
    <property type="evidence" value="ECO:0007669"/>
    <property type="project" value="InterPro"/>
</dbReference>
<organism evidence="3 4">
    <name type="scientific">Delphinapterus leucas</name>
    <name type="common">Beluga whale</name>
    <dbReference type="NCBI Taxonomy" id="9749"/>
    <lineage>
        <taxon>Eukaryota</taxon>
        <taxon>Metazoa</taxon>
        <taxon>Chordata</taxon>
        <taxon>Craniata</taxon>
        <taxon>Vertebrata</taxon>
        <taxon>Euteleostomi</taxon>
        <taxon>Mammalia</taxon>
        <taxon>Eutheria</taxon>
        <taxon>Laurasiatheria</taxon>
        <taxon>Artiodactyla</taxon>
        <taxon>Whippomorpha</taxon>
        <taxon>Cetacea</taxon>
        <taxon>Odontoceti</taxon>
        <taxon>Monodontidae</taxon>
        <taxon>Delphinapterus</taxon>
    </lineage>
</organism>
<dbReference type="GO" id="GO:0071277">
    <property type="term" value="P:cellular response to calcium ion"/>
    <property type="evidence" value="ECO:0007669"/>
    <property type="project" value="TreeGrafter"/>
</dbReference>
<dbReference type="CDD" id="cd04047">
    <property type="entry name" value="C2B_Copine"/>
    <property type="match status" value="1"/>
</dbReference>
<gene>
    <name evidence="4" type="primary">LOC111179380</name>
</gene>
<dbReference type="InterPro" id="IPR045052">
    <property type="entry name" value="Copine"/>
</dbReference>
<dbReference type="InterPro" id="IPR037768">
    <property type="entry name" value="C2B_Copine"/>
</dbReference>
<evidence type="ECO:0000259" key="2">
    <source>
        <dbReference type="PROSITE" id="PS50004"/>
    </source>
</evidence>
<sequence length="207" mass="23045">MECTSGQIVAQKKVTPALLLKVSRNAGKSPSTAIARDISGNKGHAELSLRAGKLDDKGLFSKPDPLLELRRINDDQSKQLVYRTEVVKNDLSPTWQPFKVSLSSLCRREEPRPLMGLVWDYDSCGKHDFIAEFSTTFVEMQNALREDQVRAGRARLSPRMRWGAGPALGCPRNCCDGFREAKDGDRAGHPHPPGGWSRDHQPVLKLK</sequence>
<dbReference type="PANTHER" id="PTHR10857">
    <property type="entry name" value="COPINE"/>
    <property type="match status" value="1"/>
</dbReference>
<proteinExistence type="predicted"/>
<dbReference type="PANTHER" id="PTHR10857:SF6">
    <property type="entry name" value="COPINE-7"/>
    <property type="match status" value="1"/>
</dbReference>
<feature type="compositionally biased region" description="Basic and acidic residues" evidence="1">
    <location>
        <begin position="197"/>
        <end position="207"/>
    </location>
</feature>
<accession>A0A2Y9P006</accession>
<dbReference type="STRING" id="9749.A0A2Y9P006"/>
<dbReference type="PROSITE" id="PS50004">
    <property type="entry name" value="C2"/>
    <property type="match status" value="1"/>
</dbReference>
<evidence type="ECO:0000313" key="3">
    <source>
        <dbReference type="Proteomes" id="UP000248483"/>
    </source>
</evidence>
<dbReference type="InParanoid" id="A0A2Y9P006"/>
<protein>
    <submittedName>
        <fullName evidence="4">Copine-7-like</fullName>
    </submittedName>
</protein>
<evidence type="ECO:0000313" key="4">
    <source>
        <dbReference type="RefSeq" id="XP_022438591.1"/>
    </source>
</evidence>
<dbReference type="GeneID" id="111179380"/>
<keyword evidence="3" id="KW-1185">Reference proteome</keyword>